<evidence type="ECO:0000313" key="4">
    <source>
        <dbReference type="Proteomes" id="UP000546642"/>
    </source>
</evidence>
<dbReference type="InterPro" id="IPR037473">
    <property type="entry name" value="Lcp-like"/>
</dbReference>
<dbReference type="PANTHER" id="PTHR37539:SF1">
    <property type="entry name" value="ER-BOUND OXYGENASE MPAB_MPAB'_RUBBER OXYGENASE CATALYTIC DOMAIN-CONTAINING PROTEIN"/>
    <property type="match status" value="1"/>
</dbReference>
<name>A0A7X0D556_9ACTN</name>
<organism evidence="3 4">
    <name type="scientific">Nocardiopsis mwathae</name>
    <dbReference type="NCBI Taxonomy" id="1472723"/>
    <lineage>
        <taxon>Bacteria</taxon>
        <taxon>Bacillati</taxon>
        <taxon>Actinomycetota</taxon>
        <taxon>Actinomycetes</taxon>
        <taxon>Streptosporangiales</taxon>
        <taxon>Nocardiopsidaceae</taxon>
        <taxon>Nocardiopsis</taxon>
    </lineage>
</organism>
<dbReference type="RefSeq" id="WP_184075152.1">
    <property type="nucleotide sequence ID" value="NZ_JACHDS010000001.1"/>
</dbReference>
<keyword evidence="4" id="KW-1185">Reference proteome</keyword>
<dbReference type="Proteomes" id="UP000546642">
    <property type="component" value="Unassembled WGS sequence"/>
</dbReference>
<gene>
    <name evidence="3" type="ORF">HNR23_001933</name>
</gene>
<comment type="caution">
    <text evidence="3">The sequence shown here is derived from an EMBL/GenBank/DDBJ whole genome shotgun (WGS) entry which is preliminary data.</text>
</comment>
<dbReference type="EMBL" id="JACHDS010000001">
    <property type="protein sequence ID" value="MBB6171873.1"/>
    <property type="molecule type" value="Genomic_DNA"/>
</dbReference>
<reference evidence="3 4" key="1">
    <citation type="submission" date="2020-08" db="EMBL/GenBank/DDBJ databases">
        <title>Sequencing the genomes of 1000 actinobacteria strains.</title>
        <authorList>
            <person name="Klenk H.-P."/>
        </authorList>
    </citation>
    <scope>NUCLEOTIDE SEQUENCE [LARGE SCALE GENOMIC DNA]</scope>
    <source>
        <strain evidence="3 4">DSM 46659</strain>
    </source>
</reference>
<dbReference type="AlphaFoldDB" id="A0A7X0D556"/>
<feature type="domain" description="ER-bound oxygenase mpaB/mpaB'/Rubber oxygenase catalytic" evidence="2">
    <location>
        <begin position="114"/>
        <end position="336"/>
    </location>
</feature>
<evidence type="ECO:0000313" key="3">
    <source>
        <dbReference type="EMBL" id="MBB6171873.1"/>
    </source>
</evidence>
<dbReference type="PANTHER" id="PTHR37539">
    <property type="entry name" value="SECRETED PROTEIN-RELATED"/>
    <property type="match status" value="1"/>
</dbReference>
<accession>A0A7X0D556</accession>
<feature type="region of interest" description="Disordered" evidence="1">
    <location>
        <begin position="1"/>
        <end position="24"/>
    </location>
</feature>
<dbReference type="Pfam" id="PF09995">
    <property type="entry name" value="MPAB_Lcp_cat"/>
    <property type="match status" value="1"/>
</dbReference>
<evidence type="ECO:0000256" key="1">
    <source>
        <dbReference type="SAM" id="MobiDB-lite"/>
    </source>
</evidence>
<dbReference type="GO" id="GO:0016491">
    <property type="term" value="F:oxidoreductase activity"/>
    <property type="evidence" value="ECO:0007669"/>
    <property type="project" value="InterPro"/>
</dbReference>
<proteinExistence type="predicted"/>
<evidence type="ECO:0000259" key="2">
    <source>
        <dbReference type="Pfam" id="PF09995"/>
    </source>
</evidence>
<sequence length="395" mass="42129">MPHEPVPSAPARLVNGEEARTAHPTSSIDLVARGLRLGDPVADAVIAELDALGREARATLDAGLRDGLDSLDSPPPAIAALLRECETPPFSVDTDMLTRGDTTSLSVDPFWSTIAFALGSLVHTYSAPGIARVLTGTGKLTATAGRRLAETGLWRTNAILPGGLLRGAQGYIDTVHVRLLHARVRAGALRRGWDSDTWGTPINQTDTARTWLDFTVIPYAALRRVGIATTAQEEAELYRYWAHVAHLLGLDPEWYRDVTDHAGADTLLAAIDATNAAPDDNARRLVEALIDVLAEGPLGKALGMEPAQTRILLAALTRLFQGEATADALGIEPVDAAPFLPVIAMGNARARRWQQFSASSSELALVETVAHRRQEFAGLGRTEYQAQVDPAGAAG</sequence>
<dbReference type="InterPro" id="IPR018713">
    <property type="entry name" value="MPAB/Lcp_cat_dom"/>
</dbReference>
<protein>
    <recommendedName>
        <fullName evidence="2">ER-bound oxygenase mpaB/mpaB'/Rubber oxygenase catalytic domain-containing protein</fullName>
    </recommendedName>
</protein>